<reference evidence="2 3" key="1">
    <citation type="submission" date="2014-09" db="EMBL/GenBank/DDBJ databases">
        <title>Genome sequence of Sinomonas sp. MUSC 117.</title>
        <authorList>
            <person name="Lee L.-H."/>
        </authorList>
    </citation>
    <scope>NUCLEOTIDE SEQUENCE [LARGE SCALE GENOMIC DNA]</scope>
    <source>
        <strain evidence="2 3">MUSC 117</strain>
    </source>
</reference>
<organism evidence="2 3">
    <name type="scientific">Sinomonas humi</name>
    <dbReference type="NCBI Taxonomy" id="1338436"/>
    <lineage>
        <taxon>Bacteria</taxon>
        <taxon>Bacillati</taxon>
        <taxon>Actinomycetota</taxon>
        <taxon>Actinomycetes</taxon>
        <taxon>Micrococcales</taxon>
        <taxon>Micrococcaceae</taxon>
        <taxon>Sinomonas</taxon>
    </lineage>
</organism>
<evidence type="ECO:0000313" key="3">
    <source>
        <dbReference type="Proteomes" id="UP000030982"/>
    </source>
</evidence>
<gene>
    <name evidence="2" type="ORF">LK10_02940</name>
</gene>
<keyword evidence="3" id="KW-1185">Reference proteome</keyword>
<evidence type="ECO:0000256" key="1">
    <source>
        <dbReference type="SAM" id="MobiDB-lite"/>
    </source>
</evidence>
<dbReference type="Proteomes" id="UP000030982">
    <property type="component" value="Unassembled WGS sequence"/>
</dbReference>
<dbReference type="STRING" id="1338436.LK10_02940"/>
<accession>A0A0B2ANH8</accession>
<comment type="caution">
    <text evidence="2">The sequence shown here is derived from an EMBL/GenBank/DDBJ whole genome shotgun (WGS) entry which is preliminary data.</text>
</comment>
<dbReference type="AlphaFoldDB" id="A0A0B2ANH8"/>
<dbReference type="Pfam" id="PF10944">
    <property type="entry name" value="DUF2630"/>
    <property type="match status" value="1"/>
</dbReference>
<evidence type="ECO:0008006" key="4">
    <source>
        <dbReference type="Google" id="ProtNLM"/>
    </source>
</evidence>
<name>A0A0B2ANH8_9MICC</name>
<dbReference type="InterPro" id="IPR020311">
    <property type="entry name" value="Uncharacterised_Rv0898c"/>
</dbReference>
<feature type="region of interest" description="Disordered" evidence="1">
    <location>
        <begin position="60"/>
        <end position="82"/>
    </location>
</feature>
<dbReference type="OrthoDB" id="7376174at2"/>
<protein>
    <recommendedName>
        <fullName evidence="4">DUF2630 domain-containing protein</fullName>
    </recommendedName>
</protein>
<proteinExistence type="predicted"/>
<sequence length="82" mass="9623">MSMDQDIHNRIKELIDEEHSLRSALGDGSISEDEEHRRLTSVEAQLDQCWDLLRQRRAKRQYGENPNEAAPRSEDVVENYLE</sequence>
<dbReference type="EMBL" id="JTDL01000037">
    <property type="protein sequence ID" value="KHL04952.1"/>
    <property type="molecule type" value="Genomic_DNA"/>
</dbReference>
<evidence type="ECO:0000313" key="2">
    <source>
        <dbReference type="EMBL" id="KHL04952.1"/>
    </source>
</evidence>